<name>A0A6C0BPF6_9ZZZZ</name>
<proteinExistence type="predicted"/>
<dbReference type="InterPro" id="IPR003661">
    <property type="entry name" value="HisK_dim/P_dom"/>
</dbReference>
<protein>
    <recommendedName>
        <fullName evidence="7">Histidine kinase</fullName>
    </recommendedName>
</protein>
<accession>A0A6C0BPF6</accession>
<evidence type="ECO:0000259" key="5">
    <source>
        <dbReference type="PROSITE" id="PS50110"/>
    </source>
</evidence>
<dbReference type="InterPro" id="IPR003594">
    <property type="entry name" value="HATPase_dom"/>
</dbReference>
<dbReference type="SMART" id="SM00448">
    <property type="entry name" value="REC"/>
    <property type="match status" value="1"/>
</dbReference>
<dbReference type="PROSITE" id="PS50109">
    <property type="entry name" value="HIS_KIN"/>
    <property type="match status" value="1"/>
</dbReference>
<dbReference type="Pfam" id="PF02518">
    <property type="entry name" value="HATPase_c"/>
    <property type="match status" value="1"/>
</dbReference>
<feature type="domain" description="Histidine kinase" evidence="4">
    <location>
        <begin position="367"/>
        <end position="587"/>
    </location>
</feature>
<dbReference type="InterPro" id="IPR011006">
    <property type="entry name" value="CheY-like_superfamily"/>
</dbReference>
<dbReference type="SUPFAM" id="SSF47384">
    <property type="entry name" value="Homodimeric domain of signal transducing histidine kinase"/>
    <property type="match status" value="1"/>
</dbReference>
<reference evidence="6" key="1">
    <citation type="journal article" date="2020" name="Nature">
        <title>Giant virus diversity and host interactions through global metagenomics.</title>
        <authorList>
            <person name="Schulz F."/>
            <person name="Roux S."/>
            <person name="Paez-Espino D."/>
            <person name="Jungbluth S."/>
            <person name="Walsh D.A."/>
            <person name="Denef V.J."/>
            <person name="McMahon K.D."/>
            <person name="Konstantinidis K.T."/>
            <person name="Eloe-Fadrosh E.A."/>
            <person name="Kyrpides N.C."/>
            <person name="Woyke T."/>
        </authorList>
    </citation>
    <scope>NUCLEOTIDE SEQUENCE</scope>
    <source>
        <strain evidence="6">GVMAG-M-3300017989-17</strain>
    </source>
</reference>
<dbReference type="Pfam" id="PF00512">
    <property type="entry name" value="HisKA"/>
    <property type="match status" value="1"/>
</dbReference>
<dbReference type="PANTHER" id="PTHR45339:SF1">
    <property type="entry name" value="HYBRID SIGNAL TRANSDUCTION HISTIDINE KINASE J"/>
    <property type="match status" value="1"/>
</dbReference>
<dbReference type="InterPro" id="IPR004358">
    <property type="entry name" value="Sig_transdc_His_kin-like_C"/>
</dbReference>
<dbReference type="CDD" id="cd00082">
    <property type="entry name" value="HisKA"/>
    <property type="match status" value="1"/>
</dbReference>
<keyword evidence="2" id="KW-0902">Two-component regulatory system</keyword>
<dbReference type="Gene3D" id="3.40.50.2300">
    <property type="match status" value="1"/>
</dbReference>
<feature type="domain" description="Response regulatory" evidence="5">
    <location>
        <begin position="766"/>
        <end position="885"/>
    </location>
</feature>
<organism evidence="6">
    <name type="scientific">viral metagenome</name>
    <dbReference type="NCBI Taxonomy" id="1070528"/>
    <lineage>
        <taxon>unclassified sequences</taxon>
        <taxon>metagenomes</taxon>
        <taxon>organismal metagenomes</taxon>
    </lineage>
</organism>
<feature type="compositionally biased region" description="Polar residues" evidence="3">
    <location>
        <begin position="232"/>
        <end position="243"/>
    </location>
</feature>
<evidence type="ECO:0000313" key="6">
    <source>
        <dbReference type="EMBL" id="QHS93268.1"/>
    </source>
</evidence>
<evidence type="ECO:0000259" key="4">
    <source>
        <dbReference type="PROSITE" id="PS50109"/>
    </source>
</evidence>
<dbReference type="EMBL" id="MN739201">
    <property type="protein sequence ID" value="QHS93268.1"/>
    <property type="molecule type" value="Genomic_DNA"/>
</dbReference>
<dbReference type="SMART" id="SM00388">
    <property type="entry name" value="HisKA"/>
    <property type="match status" value="1"/>
</dbReference>
<evidence type="ECO:0000256" key="3">
    <source>
        <dbReference type="SAM" id="MobiDB-lite"/>
    </source>
</evidence>
<dbReference type="Gene3D" id="1.10.287.130">
    <property type="match status" value="1"/>
</dbReference>
<feature type="region of interest" description="Disordered" evidence="3">
    <location>
        <begin position="229"/>
        <end position="251"/>
    </location>
</feature>
<dbReference type="SUPFAM" id="SSF55874">
    <property type="entry name" value="ATPase domain of HSP90 chaperone/DNA topoisomerase II/histidine kinase"/>
    <property type="match status" value="1"/>
</dbReference>
<evidence type="ECO:0000256" key="2">
    <source>
        <dbReference type="ARBA" id="ARBA00023012"/>
    </source>
</evidence>
<dbReference type="PROSITE" id="PS50110">
    <property type="entry name" value="RESPONSE_REGULATORY"/>
    <property type="match status" value="1"/>
</dbReference>
<dbReference type="CDD" id="cd17546">
    <property type="entry name" value="REC_hyHK_CKI1_RcsC-like"/>
    <property type="match status" value="1"/>
</dbReference>
<dbReference type="InterPro" id="IPR005467">
    <property type="entry name" value="His_kinase_dom"/>
</dbReference>
<dbReference type="InterPro" id="IPR036890">
    <property type="entry name" value="HATPase_C_sf"/>
</dbReference>
<dbReference type="Pfam" id="PF00072">
    <property type="entry name" value="Response_reg"/>
    <property type="match status" value="1"/>
</dbReference>
<evidence type="ECO:0000256" key="1">
    <source>
        <dbReference type="ARBA" id="ARBA00022553"/>
    </source>
</evidence>
<keyword evidence="1" id="KW-0597">Phosphoprotein</keyword>
<dbReference type="SMART" id="SM00387">
    <property type="entry name" value="HATPase_c"/>
    <property type="match status" value="1"/>
</dbReference>
<dbReference type="InterPro" id="IPR001789">
    <property type="entry name" value="Sig_transdc_resp-reg_receiver"/>
</dbReference>
<dbReference type="PANTHER" id="PTHR45339">
    <property type="entry name" value="HYBRID SIGNAL TRANSDUCTION HISTIDINE KINASE J"/>
    <property type="match status" value="1"/>
</dbReference>
<dbReference type="GO" id="GO:0000155">
    <property type="term" value="F:phosphorelay sensor kinase activity"/>
    <property type="evidence" value="ECO:0007669"/>
    <property type="project" value="InterPro"/>
</dbReference>
<dbReference type="InterPro" id="IPR036097">
    <property type="entry name" value="HisK_dim/P_sf"/>
</dbReference>
<dbReference type="SUPFAM" id="SSF52172">
    <property type="entry name" value="CheY-like"/>
    <property type="match status" value="1"/>
</dbReference>
<dbReference type="Gene3D" id="3.30.565.10">
    <property type="entry name" value="Histidine kinase-like ATPase, C-terminal domain"/>
    <property type="match status" value="1"/>
</dbReference>
<dbReference type="PRINTS" id="PR00344">
    <property type="entry name" value="BCTRLSENSOR"/>
</dbReference>
<dbReference type="AlphaFoldDB" id="A0A6C0BPF6"/>
<evidence type="ECO:0008006" key="7">
    <source>
        <dbReference type="Google" id="ProtNLM"/>
    </source>
</evidence>
<sequence length="887" mass="100522">MQSSIGKWIDEALQMQTQGHEKVDIICHLLKGLFLGTPGGFVAFLEPHQKHADRYYVHTLGIDTVGVLQTETLICEKLVTVSEPPLKKPQKRWSFHQKSSASAPVLVQTPAHFRVYDCRSMDTKEQLCALPHVAVHNNQGRVVAYDTHVDKLAMQSVANTLYVIQKLYRAKHKDRKLQDRVFHEIVQTMSLPLMVFDVRSTSSLEMVIDPKKVVCTFVNPAFKDLISRSRDALSQSDEPSGTRTGLDGLEVSPQDQQYHDEDRHVFCEFLSHPKVYETFQRLMQKEPIAVGGHSGSLERHAEKIHHISETLALEYGDAIIPKNHYEMDIFRANGTRMCVVLRDVSERIQHLKLMEQVSKAKSDFLANINHEFRTPLNSLDGNLQLLARTEPLSDRQRDLVQRMRLAETVLMNLLQEVLDYAKLEQQKVTLQQQSFSLRECVQAAIDVMQVMASEKRNQLSYHFDIDVPALIVGDSWRVQQILVNLISNANTFTENGVVRIEVHRLGARELRFDVIDTGEGIDPTVRESLFVPWVQSTVEGKNAGMGLGLVICKELCTLMGGRIWVESTFQEETMSGTTISFTIYADAVENAQMSKMATRELAALKGKQILLLHPDNENRRTVIKSMLQWKIRPTSCTSAEEVRDFLDACDFDAIVIGEICHSCNQEVQTDASQQELIALANWITLKRPRLPMIATGDADSIYDDDCNRLFRKVIATPIEPNVLFHLLVNLFLEREQDAPPPAERPKRMALSKKISDLHSIVGKPLRCLVVEDVEANRQVLVEMLNCLDCHQIQCVENGQEMLDAVERDTFDVVFLDLLMPVMGGMEAVKLYRQKHAMGTRPFMVAVTATTILTKDKSSYQKAGMDAFLQKPIKMNELKTLLEVIKST</sequence>